<evidence type="ECO:0000256" key="1">
    <source>
        <dbReference type="SAM" id="MobiDB-lite"/>
    </source>
</evidence>
<evidence type="ECO:0008006" key="4">
    <source>
        <dbReference type="Google" id="ProtNLM"/>
    </source>
</evidence>
<dbReference type="InterPro" id="IPR000048">
    <property type="entry name" value="IQ_motif_EF-hand-BS"/>
</dbReference>
<dbReference type="PROSITE" id="PS50096">
    <property type="entry name" value="IQ"/>
    <property type="match status" value="2"/>
</dbReference>
<evidence type="ECO:0000313" key="3">
    <source>
        <dbReference type="Proteomes" id="UP001153712"/>
    </source>
</evidence>
<feature type="compositionally biased region" description="Basic and acidic residues" evidence="1">
    <location>
        <begin position="93"/>
        <end position="103"/>
    </location>
</feature>
<reference evidence="2" key="1">
    <citation type="submission" date="2022-01" db="EMBL/GenBank/DDBJ databases">
        <authorList>
            <person name="King R."/>
        </authorList>
    </citation>
    <scope>NUCLEOTIDE SEQUENCE</scope>
</reference>
<name>A0A9N9TTG9_PHYSR</name>
<protein>
    <recommendedName>
        <fullName evidence="4">Neuromodulin</fullName>
    </recommendedName>
</protein>
<dbReference type="SMART" id="SM00015">
    <property type="entry name" value="IQ"/>
    <property type="match status" value="2"/>
</dbReference>
<dbReference type="Proteomes" id="UP001153712">
    <property type="component" value="Chromosome 8"/>
</dbReference>
<organism evidence="2 3">
    <name type="scientific">Phyllotreta striolata</name>
    <name type="common">Striped flea beetle</name>
    <name type="synonym">Crioceris striolata</name>
    <dbReference type="NCBI Taxonomy" id="444603"/>
    <lineage>
        <taxon>Eukaryota</taxon>
        <taxon>Metazoa</taxon>
        <taxon>Ecdysozoa</taxon>
        <taxon>Arthropoda</taxon>
        <taxon>Hexapoda</taxon>
        <taxon>Insecta</taxon>
        <taxon>Pterygota</taxon>
        <taxon>Neoptera</taxon>
        <taxon>Endopterygota</taxon>
        <taxon>Coleoptera</taxon>
        <taxon>Polyphaga</taxon>
        <taxon>Cucujiformia</taxon>
        <taxon>Chrysomeloidea</taxon>
        <taxon>Chrysomelidae</taxon>
        <taxon>Galerucinae</taxon>
        <taxon>Alticini</taxon>
        <taxon>Phyllotreta</taxon>
    </lineage>
</organism>
<feature type="compositionally biased region" description="Acidic residues" evidence="1">
    <location>
        <begin position="62"/>
        <end position="74"/>
    </location>
</feature>
<dbReference type="Gene3D" id="1.20.5.190">
    <property type="match status" value="2"/>
</dbReference>
<dbReference type="CDD" id="cd23767">
    <property type="entry name" value="IQCD"/>
    <property type="match status" value="2"/>
</dbReference>
<keyword evidence="3" id="KW-1185">Reference proteome</keyword>
<dbReference type="AlphaFoldDB" id="A0A9N9TTG9"/>
<sequence length="103" mass="11623">MAGDISRELFIPFFLLSQDDNVKELCHAATKIQASFRGHMTRKQGKKNDEESGTSQGKGRDEEEEEEVDIDLTDPELNKAAVKIQASFRGHMTRKDGNKPEDE</sequence>
<gene>
    <name evidence="2" type="ORF">PHYEVI_LOCUS11024</name>
</gene>
<evidence type="ECO:0000313" key="2">
    <source>
        <dbReference type="EMBL" id="CAG9864774.1"/>
    </source>
</evidence>
<feature type="region of interest" description="Disordered" evidence="1">
    <location>
        <begin position="35"/>
        <end position="103"/>
    </location>
</feature>
<proteinExistence type="predicted"/>
<dbReference type="InterPro" id="IPR027417">
    <property type="entry name" value="P-loop_NTPase"/>
</dbReference>
<dbReference type="Pfam" id="PF00612">
    <property type="entry name" value="IQ"/>
    <property type="match status" value="2"/>
</dbReference>
<dbReference type="GO" id="GO:0005516">
    <property type="term" value="F:calmodulin binding"/>
    <property type="evidence" value="ECO:0007669"/>
    <property type="project" value="TreeGrafter"/>
</dbReference>
<dbReference type="EMBL" id="OU900101">
    <property type="protein sequence ID" value="CAG9864774.1"/>
    <property type="molecule type" value="Genomic_DNA"/>
</dbReference>
<dbReference type="PANTHER" id="PTHR10699:SF11">
    <property type="entry name" value="IGLOO, ISOFORM A"/>
    <property type="match status" value="1"/>
</dbReference>
<accession>A0A9N9TTG9</accession>
<dbReference type="SUPFAM" id="SSF52540">
    <property type="entry name" value="P-loop containing nucleoside triphosphate hydrolases"/>
    <property type="match status" value="1"/>
</dbReference>
<dbReference type="PANTHER" id="PTHR10699">
    <property type="entry name" value="NEUROMODULIN"/>
    <property type="match status" value="1"/>
</dbReference>
<dbReference type="OrthoDB" id="252964at2759"/>